<sequence length="286" mass="31017">MTPEPRKPLKLVQVSDIHFGGEHKAAVEAAVERINAEAPDLLIAAGDLTKDGKSTEFDAAQAWLDRLPRPRLVTPGNHDTPFVGPSEILTRLVAPWRRYESRFGGRHNSDWDDPRATVATLNSARAFQLRLNWSKGAVSRGQVREVCADLEAAAPGAVKIVVCHHPLIEMLGGPMTAKVRGGTAAAQAFSQAGVDLVLTGHIHAPFVHPYPFSDGCTQAVGSGTLSVRERGVPPSFNVIEVDDADIRITALAFERTHFVTWRTWSVSRRCARSNENGATEVAPLNV</sequence>
<dbReference type="InterPro" id="IPR029052">
    <property type="entry name" value="Metallo-depent_PP-like"/>
</dbReference>
<dbReference type="Pfam" id="PF00149">
    <property type="entry name" value="Metallophos"/>
    <property type="match status" value="1"/>
</dbReference>
<dbReference type="InterPro" id="IPR004843">
    <property type="entry name" value="Calcineurin-like_PHP"/>
</dbReference>
<dbReference type="SUPFAM" id="SSF56300">
    <property type="entry name" value="Metallo-dependent phosphatases"/>
    <property type="match status" value="1"/>
</dbReference>
<keyword evidence="3" id="KW-0408">Iron</keyword>
<dbReference type="HOGENOM" id="CLU_063034_0_0_5"/>
<keyword evidence="1" id="KW-0479">Metal-binding</keyword>
<evidence type="ECO:0000313" key="6">
    <source>
        <dbReference type="EMBL" id="ABZ69221.1"/>
    </source>
</evidence>
<dbReference type="Gene3D" id="3.60.21.10">
    <property type="match status" value="1"/>
</dbReference>
<dbReference type="InterPro" id="IPR050884">
    <property type="entry name" value="CNP_phosphodiesterase-III"/>
</dbReference>
<dbReference type="AlphaFoldDB" id="B0T252"/>
<keyword evidence="2" id="KW-0378">Hydrolase</keyword>
<dbReference type="eggNOG" id="COG1409">
    <property type="taxonomic scope" value="Bacteria"/>
</dbReference>
<evidence type="ECO:0000256" key="2">
    <source>
        <dbReference type="ARBA" id="ARBA00022801"/>
    </source>
</evidence>
<dbReference type="PANTHER" id="PTHR42988">
    <property type="entry name" value="PHOSPHOHYDROLASE"/>
    <property type="match status" value="1"/>
</dbReference>
<evidence type="ECO:0000259" key="5">
    <source>
        <dbReference type="Pfam" id="PF00149"/>
    </source>
</evidence>
<dbReference type="GO" id="GO:0046872">
    <property type="term" value="F:metal ion binding"/>
    <property type="evidence" value="ECO:0007669"/>
    <property type="project" value="UniProtKB-KW"/>
</dbReference>
<proteinExistence type="inferred from homology"/>
<evidence type="ECO:0000256" key="3">
    <source>
        <dbReference type="ARBA" id="ARBA00023004"/>
    </source>
</evidence>
<dbReference type="OrthoDB" id="651281at2"/>
<evidence type="ECO:0000256" key="4">
    <source>
        <dbReference type="ARBA" id="ARBA00025742"/>
    </source>
</evidence>
<feature type="domain" description="Calcineurin-like phosphoesterase" evidence="5">
    <location>
        <begin position="10"/>
        <end position="205"/>
    </location>
</feature>
<name>B0T252_CAUSK</name>
<accession>B0T252</accession>
<organism evidence="6">
    <name type="scientific">Caulobacter sp. (strain K31)</name>
    <dbReference type="NCBI Taxonomy" id="366602"/>
    <lineage>
        <taxon>Bacteria</taxon>
        <taxon>Pseudomonadati</taxon>
        <taxon>Pseudomonadota</taxon>
        <taxon>Alphaproteobacteria</taxon>
        <taxon>Caulobacterales</taxon>
        <taxon>Caulobacteraceae</taxon>
        <taxon>Caulobacter</taxon>
    </lineage>
</organism>
<dbReference type="STRING" id="366602.Caul_0083"/>
<protein>
    <submittedName>
        <fullName evidence="6">Metallophosphoesterase</fullName>
    </submittedName>
</protein>
<dbReference type="KEGG" id="cak:Caul_0083"/>
<dbReference type="GO" id="GO:0016787">
    <property type="term" value="F:hydrolase activity"/>
    <property type="evidence" value="ECO:0007669"/>
    <property type="project" value="UniProtKB-KW"/>
</dbReference>
<dbReference type="PANTHER" id="PTHR42988:SF2">
    <property type="entry name" value="CYCLIC NUCLEOTIDE PHOSPHODIESTERASE CBUA0032-RELATED"/>
    <property type="match status" value="1"/>
</dbReference>
<evidence type="ECO:0000256" key="1">
    <source>
        <dbReference type="ARBA" id="ARBA00022723"/>
    </source>
</evidence>
<comment type="similarity">
    <text evidence="4">Belongs to the cyclic nucleotide phosphodiesterase class-III family.</text>
</comment>
<gene>
    <name evidence="6" type="ordered locus">Caul_0083</name>
</gene>
<dbReference type="EMBL" id="CP000927">
    <property type="protein sequence ID" value="ABZ69221.1"/>
    <property type="molecule type" value="Genomic_DNA"/>
</dbReference>
<reference evidence="6" key="1">
    <citation type="submission" date="2008-01" db="EMBL/GenBank/DDBJ databases">
        <title>Complete sequence of chromosome of Caulobacter sp. K31.</title>
        <authorList>
            <consortium name="US DOE Joint Genome Institute"/>
            <person name="Copeland A."/>
            <person name="Lucas S."/>
            <person name="Lapidus A."/>
            <person name="Barry K."/>
            <person name="Glavina del Rio T."/>
            <person name="Dalin E."/>
            <person name="Tice H."/>
            <person name="Pitluck S."/>
            <person name="Bruce D."/>
            <person name="Goodwin L."/>
            <person name="Thompson L.S."/>
            <person name="Brettin T."/>
            <person name="Detter J.C."/>
            <person name="Han C."/>
            <person name="Schmutz J."/>
            <person name="Larimer F."/>
            <person name="Land M."/>
            <person name="Hauser L."/>
            <person name="Kyrpides N."/>
            <person name="Kim E."/>
            <person name="Stephens C."/>
            <person name="Richardson P."/>
        </authorList>
    </citation>
    <scope>NUCLEOTIDE SEQUENCE [LARGE SCALE GENOMIC DNA]</scope>
    <source>
        <strain evidence="6">K31</strain>
    </source>
</reference>